<dbReference type="EMBL" id="BMIY01000003">
    <property type="protein sequence ID" value="GGG53501.1"/>
    <property type="molecule type" value="Genomic_DNA"/>
</dbReference>
<keyword evidence="3" id="KW-1185">Reference proteome</keyword>
<dbReference type="Pfam" id="PF20398">
    <property type="entry name" value="DUF6691"/>
    <property type="match status" value="1"/>
</dbReference>
<keyword evidence="1" id="KW-0812">Transmembrane</keyword>
<evidence type="ECO:0000256" key="1">
    <source>
        <dbReference type="SAM" id="Phobius"/>
    </source>
</evidence>
<keyword evidence="1" id="KW-1133">Transmembrane helix</keyword>
<dbReference type="AlphaFoldDB" id="A0A917LRM7"/>
<keyword evidence="1" id="KW-0472">Membrane</keyword>
<organism evidence="2 3">
    <name type="scientific">Pseudohongiella nitratireducens</name>
    <dbReference type="NCBI Taxonomy" id="1768907"/>
    <lineage>
        <taxon>Bacteria</taxon>
        <taxon>Pseudomonadati</taxon>
        <taxon>Pseudomonadota</taxon>
        <taxon>Gammaproteobacteria</taxon>
        <taxon>Pseudomonadales</taxon>
        <taxon>Pseudohongiellaceae</taxon>
        <taxon>Pseudohongiella</taxon>
    </lineage>
</organism>
<evidence type="ECO:0000313" key="2">
    <source>
        <dbReference type="EMBL" id="GGG53501.1"/>
    </source>
</evidence>
<name>A0A917LRM7_9GAMM</name>
<proteinExistence type="predicted"/>
<dbReference type="Proteomes" id="UP000627715">
    <property type="component" value="Unassembled WGS sequence"/>
</dbReference>
<reference evidence="2" key="1">
    <citation type="journal article" date="2014" name="Int. J. Syst. Evol. Microbiol.">
        <title>Complete genome sequence of Corynebacterium casei LMG S-19264T (=DSM 44701T), isolated from a smear-ripened cheese.</title>
        <authorList>
            <consortium name="US DOE Joint Genome Institute (JGI-PGF)"/>
            <person name="Walter F."/>
            <person name="Albersmeier A."/>
            <person name="Kalinowski J."/>
            <person name="Ruckert C."/>
        </authorList>
    </citation>
    <scope>NUCLEOTIDE SEQUENCE</scope>
    <source>
        <strain evidence="2">CGMCC 1.15425</strain>
    </source>
</reference>
<dbReference type="RefSeq" id="WP_068810017.1">
    <property type="nucleotide sequence ID" value="NZ_BMIY01000003.1"/>
</dbReference>
<comment type="caution">
    <text evidence="2">The sequence shown here is derived from an EMBL/GenBank/DDBJ whole genome shotgun (WGS) entry which is preliminary data.</text>
</comment>
<feature type="transmembrane region" description="Helical" evidence="1">
    <location>
        <begin position="41"/>
        <end position="60"/>
    </location>
</feature>
<reference evidence="2" key="2">
    <citation type="submission" date="2020-09" db="EMBL/GenBank/DDBJ databases">
        <authorList>
            <person name="Sun Q."/>
            <person name="Zhou Y."/>
        </authorList>
    </citation>
    <scope>NUCLEOTIDE SEQUENCE</scope>
    <source>
        <strain evidence="2">CGMCC 1.15425</strain>
    </source>
</reference>
<gene>
    <name evidence="2" type="ORF">GCM10011403_08340</name>
</gene>
<feature type="transmembrane region" description="Helical" evidence="1">
    <location>
        <begin position="85"/>
        <end position="108"/>
    </location>
</feature>
<accession>A0A917LRM7</accession>
<evidence type="ECO:0000313" key="3">
    <source>
        <dbReference type="Proteomes" id="UP000627715"/>
    </source>
</evidence>
<dbReference type="InterPro" id="IPR046513">
    <property type="entry name" value="DUF6691"/>
</dbReference>
<feature type="transmembrane region" description="Helical" evidence="1">
    <location>
        <begin position="114"/>
        <end position="133"/>
    </location>
</feature>
<protein>
    <submittedName>
        <fullName evidence="2">Membrane protein</fullName>
    </submittedName>
</protein>
<sequence length="136" mass="14136">MSLILPFFTGLLFGVGLVISGMSNPANVIAFLDLAGNWDPGLAFVMLGAVVTFGAGFPILRKRQGKPLFSDKFTLPASTSLDRKLISGAIIFGVGWGIGGFCPGPALVNVLTGSAQGLLFVASMLIGMLVAVYRKS</sequence>